<name>A0A9D2MT76_9FIRM</name>
<evidence type="ECO:0000259" key="2">
    <source>
        <dbReference type="PROSITE" id="PS50921"/>
    </source>
</evidence>
<dbReference type="InterPro" id="IPR036388">
    <property type="entry name" value="WH-like_DNA-bd_sf"/>
</dbReference>
<dbReference type="InterPro" id="IPR011006">
    <property type="entry name" value="CheY-like_superfamily"/>
</dbReference>
<keyword evidence="1" id="KW-0175">Coiled coil</keyword>
<organism evidence="3 4">
    <name type="scientific">Candidatus Acutalibacter pullicola</name>
    <dbReference type="NCBI Taxonomy" id="2838417"/>
    <lineage>
        <taxon>Bacteria</taxon>
        <taxon>Bacillati</taxon>
        <taxon>Bacillota</taxon>
        <taxon>Clostridia</taxon>
        <taxon>Eubacteriales</taxon>
        <taxon>Acutalibacteraceae</taxon>
        <taxon>Acutalibacter</taxon>
    </lineage>
</organism>
<comment type="caution">
    <text evidence="3">The sequence shown here is derived from an EMBL/GenBank/DDBJ whole genome shotgun (WGS) entry which is preliminary data.</text>
</comment>
<protein>
    <submittedName>
        <fullName evidence="3">ANTAR domain-containing protein</fullName>
    </submittedName>
</protein>
<dbReference type="SUPFAM" id="SSF52172">
    <property type="entry name" value="CheY-like"/>
    <property type="match status" value="1"/>
</dbReference>
<feature type="coiled-coil region" evidence="1">
    <location>
        <begin position="110"/>
        <end position="137"/>
    </location>
</feature>
<dbReference type="InterPro" id="IPR005561">
    <property type="entry name" value="ANTAR"/>
</dbReference>
<gene>
    <name evidence="3" type="ORF">H9710_00880</name>
</gene>
<dbReference type="PROSITE" id="PS50921">
    <property type="entry name" value="ANTAR"/>
    <property type="match status" value="1"/>
</dbReference>
<dbReference type="AlphaFoldDB" id="A0A9D2MT76"/>
<dbReference type="EMBL" id="DWXG01000006">
    <property type="protein sequence ID" value="HJB97118.1"/>
    <property type="molecule type" value="Genomic_DNA"/>
</dbReference>
<proteinExistence type="predicted"/>
<evidence type="ECO:0000313" key="3">
    <source>
        <dbReference type="EMBL" id="HJB97118.1"/>
    </source>
</evidence>
<dbReference type="Proteomes" id="UP000826793">
    <property type="component" value="Unassembled WGS sequence"/>
</dbReference>
<dbReference type="GO" id="GO:0003723">
    <property type="term" value="F:RNA binding"/>
    <property type="evidence" value="ECO:0007669"/>
    <property type="project" value="InterPro"/>
</dbReference>
<reference evidence="3" key="1">
    <citation type="journal article" date="2021" name="PeerJ">
        <title>Extensive microbial diversity within the chicken gut microbiome revealed by metagenomics and culture.</title>
        <authorList>
            <person name="Gilroy R."/>
            <person name="Ravi A."/>
            <person name="Getino M."/>
            <person name="Pursley I."/>
            <person name="Horton D.L."/>
            <person name="Alikhan N.F."/>
            <person name="Baker D."/>
            <person name="Gharbi K."/>
            <person name="Hall N."/>
            <person name="Watson M."/>
            <person name="Adriaenssens E.M."/>
            <person name="Foster-Nyarko E."/>
            <person name="Jarju S."/>
            <person name="Secka A."/>
            <person name="Antonio M."/>
            <person name="Oren A."/>
            <person name="Chaudhuri R.R."/>
            <person name="La Ragione R."/>
            <person name="Hildebrand F."/>
            <person name="Pallen M.J."/>
        </authorList>
    </citation>
    <scope>NUCLEOTIDE SEQUENCE</scope>
    <source>
        <strain evidence="3">CHK185-1770</strain>
    </source>
</reference>
<accession>A0A9D2MT76</accession>
<dbReference type="Gene3D" id="1.10.10.10">
    <property type="entry name" value="Winged helix-like DNA-binding domain superfamily/Winged helix DNA-binding domain"/>
    <property type="match status" value="1"/>
</dbReference>
<dbReference type="Gene3D" id="3.40.50.2300">
    <property type="match status" value="1"/>
</dbReference>
<feature type="domain" description="ANTAR" evidence="2">
    <location>
        <begin position="117"/>
        <end position="178"/>
    </location>
</feature>
<evidence type="ECO:0000313" key="4">
    <source>
        <dbReference type="Proteomes" id="UP000826793"/>
    </source>
</evidence>
<dbReference type="SMART" id="SM01012">
    <property type="entry name" value="ANTAR"/>
    <property type="match status" value="1"/>
</dbReference>
<evidence type="ECO:0000256" key="1">
    <source>
        <dbReference type="SAM" id="Coils"/>
    </source>
</evidence>
<sequence length="182" mass="20504">MAAGSEKSRAQWERLLREAGFQQVEAVASGGEARRQLLAGAWDTVVINAPLPDEFGHQLAEDAAEEGPGVLLVVKSELWEEVSDRVAPWGVLTLGRPFSRAALSQALGLLYAAQRKLRRCQEENARLRKKLEELRVVSQAKCLLVEYLHLAEEEAHKYVERQAMEERKTRRAVAEEILREYG</sequence>
<reference evidence="3" key="2">
    <citation type="submission" date="2021-04" db="EMBL/GenBank/DDBJ databases">
        <authorList>
            <person name="Gilroy R."/>
        </authorList>
    </citation>
    <scope>NUCLEOTIDE SEQUENCE</scope>
    <source>
        <strain evidence="3">CHK185-1770</strain>
    </source>
</reference>
<dbReference type="Pfam" id="PF03861">
    <property type="entry name" value="ANTAR"/>
    <property type="match status" value="1"/>
</dbReference>